<feature type="non-terminal residue" evidence="2">
    <location>
        <position position="77"/>
    </location>
</feature>
<feature type="coiled-coil region" evidence="1">
    <location>
        <begin position="11"/>
        <end position="45"/>
    </location>
</feature>
<protein>
    <submittedName>
        <fullName evidence="2">Uncharacterized protein</fullName>
    </submittedName>
</protein>
<dbReference type="EMBL" id="KQ247552">
    <property type="protein sequence ID" value="KNC72117.1"/>
    <property type="molecule type" value="Genomic_DNA"/>
</dbReference>
<dbReference type="Proteomes" id="UP000054560">
    <property type="component" value="Unassembled WGS sequence"/>
</dbReference>
<dbReference type="GeneID" id="25915838"/>
<accession>A0A0L0F5W9</accession>
<name>A0A0L0F5W9_9EUKA</name>
<feature type="non-terminal residue" evidence="2">
    <location>
        <position position="1"/>
    </location>
</feature>
<organism evidence="2 3">
    <name type="scientific">Sphaeroforma arctica JP610</name>
    <dbReference type="NCBI Taxonomy" id="667725"/>
    <lineage>
        <taxon>Eukaryota</taxon>
        <taxon>Ichthyosporea</taxon>
        <taxon>Ichthyophonida</taxon>
        <taxon>Sphaeroforma</taxon>
    </lineage>
</organism>
<proteinExistence type="predicted"/>
<sequence>KILKKGFSLYLQTWATEAEQHRKRKEQMMNDVRVQKEALKMLSKEAREGTETAKTLFEQTMAKHVAVFKVTAKEFTQ</sequence>
<keyword evidence="1" id="KW-0175">Coiled coil</keyword>
<reference evidence="2 3" key="1">
    <citation type="submission" date="2011-02" db="EMBL/GenBank/DDBJ databases">
        <title>The Genome Sequence of Sphaeroforma arctica JP610.</title>
        <authorList>
            <consortium name="The Broad Institute Genome Sequencing Platform"/>
            <person name="Russ C."/>
            <person name="Cuomo C."/>
            <person name="Young S.K."/>
            <person name="Zeng Q."/>
            <person name="Gargeya S."/>
            <person name="Alvarado L."/>
            <person name="Berlin A."/>
            <person name="Chapman S.B."/>
            <person name="Chen Z."/>
            <person name="Freedman E."/>
            <person name="Gellesch M."/>
            <person name="Goldberg J."/>
            <person name="Griggs A."/>
            <person name="Gujja S."/>
            <person name="Heilman E."/>
            <person name="Heiman D."/>
            <person name="Howarth C."/>
            <person name="Mehta T."/>
            <person name="Neiman D."/>
            <person name="Pearson M."/>
            <person name="Roberts A."/>
            <person name="Saif S."/>
            <person name="Shea T."/>
            <person name="Shenoy N."/>
            <person name="Sisk P."/>
            <person name="Stolte C."/>
            <person name="Sykes S."/>
            <person name="White J."/>
            <person name="Yandava C."/>
            <person name="Burger G."/>
            <person name="Gray M.W."/>
            <person name="Holland P.W.H."/>
            <person name="King N."/>
            <person name="Lang F.B.F."/>
            <person name="Roger A.J."/>
            <person name="Ruiz-Trillo I."/>
            <person name="Haas B."/>
            <person name="Nusbaum C."/>
            <person name="Birren B."/>
        </authorList>
    </citation>
    <scope>NUCLEOTIDE SEQUENCE [LARGE SCALE GENOMIC DNA]</scope>
    <source>
        <strain evidence="2 3">JP610</strain>
    </source>
</reference>
<evidence type="ECO:0000313" key="2">
    <source>
        <dbReference type="EMBL" id="KNC72117.1"/>
    </source>
</evidence>
<dbReference type="AlphaFoldDB" id="A0A0L0F5W9"/>
<gene>
    <name evidence="2" type="ORF">SARC_15334</name>
</gene>
<keyword evidence="3" id="KW-1185">Reference proteome</keyword>
<evidence type="ECO:0000313" key="3">
    <source>
        <dbReference type="Proteomes" id="UP000054560"/>
    </source>
</evidence>
<evidence type="ECO:0000256" key="1">
    <source>
        <dbReference type="SAM" id="Coils"/>
    </source>
</evidence>
<dbReference type="RefSeq" id="XP_014146019.1">
    <property type="nucleotide sequence ID" value="XM_014290544.1"/>
</dbReference>